<reference evidence="1 2" key="1">
    <citation type="submission" date="2018-09" db="EMBL/GenBank/DDBJ databases">
        <title>Genomic investigation of the strawberry pathogen Phytophthora fragariae indicates pathogenicity is determined by transcriptional variation in three key races.</title>
        <authorList>
            <person name="Adams T.M."/>
            <person name="Armitage A.D."/>
            <person name="Sobczyk M.K."/>
            <person name="Bates H.J."/>
            <person name="Dunwell J.M."/>
            <person name="Nellist C.F."/>
            <person name="Harrison R.J."/>
        </authorList>
    </citation>
    <scope>NUCLEOTIDE SEQUENCE [LARGE SCALE GENOMIC DNA]</scope>
    <source>
        <strain evidence="1 2">SCRP324</strain>
    </source>
</reference>
<evidence type="ECO:0000313" key="2">
    <source>
        <dbReference type="Proteomes" id="UP000435112"/>
    </source>
</evidence>
<name>A0A6A3KSW5_9STRA</name>
<comment type="caution">
    <text evidence="1">The sequence shown here is derived from an EMBL/GenBank/DDBJ whole genome shotgun (WGS) entry which is preliminary data.</text>
</comment>
<organism evidence="1 2">
    <name type="scientific">Phytophthora rubi</name>
    <dbReference type="NCBI Taxonomy" id="129364"/>
    <lineage>
        <taxon>Eukaryota</taxon>
        <taxon>Sar</taxon>
        <taxon>Stramenopiles</taxon>
        <taxon>Oomycota</taxon>
        <taxon>Peronosporomycetes</taxon>
        <taxon>Peronosporales</taxon>
        <taxon>Peronosporaceae</taxon>
        <taxon>Phytophthora</taxon>
    </lineage>
</organism>
<evidence type="ECO:0000313" key="1">
    <source>
        <dbReference type="EMBL" id="KAE9008717.1"/>
    </source>
</evidence>
<gene>
    <name evidence="1" type="ORF">PR002_g15821</name>
</gene>
<accession>A0A6A3KSW5</accession>
<dbReference type="Proteomes" id="UP000435112">
    <property type="component" value="Unassembled WGS sequence"/>
</dbReference>
<proteinExistence type="predicted"/>
<dbReference type="EMBL" id="QXFU01001172">
    <property type="protein sequence ID" value="KAE9008717.1"/>
    <property type="molecule type" value="Genomic_DNA"/>
</dbReference>
<dbReference type="AlphaFoldDB" id="A0A6A3KSW5"/>
<sequence>MPYSPSLAGIATSILVTELAVNWAFFTTLTAATRAPPDSPYVRKGITTARSSSRYRTPPLAEVHNSSSCLHETPNKNSFVQPSTTHASTVTCSPKTVIIRNRHTPITSRKKKQYLRRNPPDCCTSRAASIRFLQWCSEHRCLA</sequence>
<dbReference type="OrthoDB" id="10523155at2759"/>
<protein>
    <submittedName>
        <fullName evidence="1">Uncharacterized protein</fullName>
    </submittedName>
</protein>